<dbReference type="PANTHER" id="PTHR46696:SF1">
    <property type="entry name" value="CYTOCHROME P450 YJIB-RELATED"/>
    <property type="match status" value="1"/>
</dbReference>
<gene>
    <name evidence="3" type="ORF">GCM10009819_07330</name>
</gene>
<keyword evidence="2" id="KW-0349">Heme</keyword>
<keyword evidence="2" id="KW-0503">Monooxygenase</keyword>
<keyword evidence="2" id="KW-0560">Oxidoreductase</keyword>
<dbReference type="PROSITE" id="PS00086">
    <property type="entry name" value="CYTOCHROME_P450"/>
    <property type="match status" value="1"/>
</dbReference>
<dbReference type="Proteomes" id="UP001501196">
    <property type="component" value="Unassembled WGS sequence"/>
</dbReference>
<evidence type="ECO:0000313" key="4">
    <source>
        <dbReference type="Proteomes" id="UP001501196"/>
    </source>
</evidence>
<dbReference type="Pfam" id="PF00067">
    <property type="entry name" value="p450"/>
    <property type="match status" value="1"/>
</dbReference>
<dbReference type="CDD" id="cd20619">
    <property type="entry name" value="CYP_XplA"/>
    <property type="match status" value="1"/>
</dbReference>
<comment type="caution">
    <text evidence="3">The sequence shown here is derived from an EMBL/GenBank/DDBJ whole genome shotgun (WGS) entry which is preliminary data.</text>
</comment>
<dbReference type="InterPro" id="IPR036396">
    <property type="entry name" value="Cyt_P450_sf"/>
</dbReference>
<dbReference type="InterPro" id="IPR001128">
    <property type="entry name" value="Cyt_P450"/>
</dbReference>
<comment type="similarity">
    <text evidence="1 2">Belongs to the cytochrome P450 family.</text>
</comment>
<keyword evidence="2" id="KW-0408">Iron</keyword>
<keyword evidence="4" id="KW-1185">Reference proteome</keyword>
<protein>
    <submittedName>
        <fullName evidence="3">Cytochrome P450</fullName>
    </submittedName>
</protein>
<dbReference type="PRINTS" id="PR00359">
    <property type="entry name" value="BP450"/>
</dbReference>
<keyword evidence="2" id="KW-0479">Metal-binding</keyword>
<sequence length="396" mass="43867">MTIIDDAPGAQLPWGDPGFRLDPYPLYARVREEHPVYQDDDGAWVVSRYDDVMHFGKLPIMSIVEPADGAIGPWTAMANTVLSHDPPAHTGLRRHSNKWFTPKLVKEWVKYTAQAVNEALDSIGEDGVIDAHVDLGTIPTHNTMCRVMGLPDDDPIPAVEAIADAVNALSAVPTPEDIDRGVRGFEYMLERAQRMVDEKRKNPGEGMADALLAAVDRGELSERAALETITVFWASGGSNPAYLITTGMEEFARHPEVFHAYKSDPSVRSAIINEIVRLHPPELSFPRFPTEDVEIRGHRIPAGSQIRFMIGAANRDPEAFEHPEVFDYRRPPGASMNLSFGIGPHSCAGQVISRAEAEVIFTAIAERYDHVELVGEATHLYTDRARFFVSRPIKLS</sequence>
<name>A0ABN2U2S3_9MICO</name>
<organism evidence="3 4">
    <name type="scientific">Agromyces tropicus</name>
    <dbReference type="NCBI Taxonomy" id="555371"/>
    <lineage>
        <taxon>Bacteria</taxon>
        <taxon>Bacillati</taxon>
        <taxon>Actinomycetota</taxon>
        <taxon>Actinomycetes</taxon>
        <taxon>Micrococcales</taxon>
        <taxon>Microbacteriaceae</taxon>
        <taxon>Agromyces</taxon>
    </lineage>
</organism>
<evidence type="ECO:0000313" key="3">
    <source>
        <dbReference type="EMBL" id="GAA2026642.1"/>
    </source>
</evidence>
<dbReference type="PANTHER" id="PTHR46696">
    <property type="entry name" value="P450, PUTATIVE (EUROFUNG)-RELATED"/>
    <property type="match status" value="1"/>
</dbReference>
<dbReference type="InterPro" id="IPR002397">
    <property type="entry name" value="Cyt_P450_B"/>
</dbReference>
<dbReference type="SUPFAM" id="SSF48264">
    <property type="entry name" value="Cytochrome P450"/>
    <property type="match status" value="1"/>
</dbReference>
<dbReference type="InterPro" id="IPR017972">
    <property type="entry name" value="Cyt_P450_CS"/>
</dbReference>
<evidence type="ECO:0000256" key="2">
    <source>
        <dbReference type="RuleBase" id="RU000461"/>
    </source>
</evidence>
<accession>A0ABN2U2S3</accession>
<proteinExistence type="inferred from homology"/>
<dbReference type="RefSeq" id="WP_344369538.1">
    <property type="nucleotide sequence ID" value="NZ_BAAAPW010000001.1"/>
</dbReference>
<dbReference type="EMBL" id="BAAAPW010000001">
    <property type="protein sequence ID" value="GAA2026642.1"/>
    <property type="molecule type" value="Genomic_DNA"/>
</dbReference>
<reference evidence="3 4" key="1">
    <citation type="journal article" date="2019" name="Int. J. Syst. Evol. Microbiol.">
        <title>The Global Catalogue of Microorganisms (GCM) 10K type strain sequencing project: providing services to taxonomists for standard genome sequencing and annotation.</title>
        <authorList>
            <consortium name="The Broad Institute Genomics Platform"/>
            <consortium name="The Broad Institute Genome Sequencing Center for Infectious Disease"/>
            <person name="Wu L."/>
            <person name="Ma J."/>
        </authorList>
    </citation>
    <scope>NUCLEOTIDE SEQUENCE [LARGE SCALE GENOMIC DNA]</scope>
    <source>
        <strain evidence="3 4">JCM 15672</strain>
    </source>
</reference>
<evidence type="ECO:0000256" key="1">
    <source>
        <dbReference type="ARBA" id="ARBA00010617"/>
    </source>
</evidence>
<dbReference type="Gene3D" id="1.10.630.10">
    <property type="entry name" value="Cytochrome P450"/>
    <property type="match status" value="1"/>
</dbReference>